<dbReference type="InterPro" id="IPR034904">
    <property type="entry name" value="FSCA_dom_sf"/>
</dbReference>
<evidence type="ECO:0000256" key="1">
    <source>
        <dbReference type="ARBA" id="ARBA00002175"/>
    </source>
</evidence>
<keyword evidence="15" id="KW-1185">Reference proteome</keyword>
<evidence type="ECO:0000256" key="11">
    <source>
        <dbReference type="RuleBase" id="RU000397"/>
    </source>
</evidence>
<evidence type="ECO:0000256" key="4">
    <source>
        <dbReference type="ARBA" id="ARBA00011881"/>
    </source>
</evidence>
<dbReference type="Pfam" id="PF08712">
    <property type="entry name" value="Nfu_N"/>
    <property type="match status" value="1"/>
</dbReference>
<gene>
    <name evidence="14" type="ORF">PHAECO_LOCUS247</name>
</gene>
<evidence type="ECO:0000313" key="14">
    <source>
        <dbReference type="EMBL" id="CAG9813390.1"/>
    </source>
</evidence>
<dbReference type="Pfam" id="PF00044">
    <property type="entry name" value="Gp_dh_N"/>
    <property type="match status" value="1"/>
</dbReference>
<evidence type="ECO:0000256" key="6">
    <source>
        <dbReference type="ARBA" id="ARBA00023002"/>
    </source>
</evidence>
<evidence type="ECO:0000256" key="3">
    <source>
        <dbReference type="ARBA" id="ARBA00007406"/>
    </source>
</evidence>
<evidence type="ECO:0000256" key="2">
    <source>
        <dbReference type="ARBA" id="ARBA00006420"/>
    </source>
</evidence>
<dbReference type="SUPFAM" id="SSF117916">
    <property type="entry name" value="Fe-S cluster assembly (FSCA) domain-like"/>
    <property type="match status" value="1"/>
</dbReference>
<comment type="similarity">
    <text evidence="3 11">Belongs to the glyceraldehyde-3-phosphate dehydrogenase family.</text>
</comment>
<dbReference type="GO" id="GO:0004365">
    <property type="term" value="F:glyceraldehyde-3-phosphate dehydrogenase (NAD+) (phosphorylating) activity"/>
    <property type="evidence" value="ECO:0007669"/>
    <property type="project" value="UniProtKB-EC"/>
</dbReference>
<comment type="function">
    <text evidence="1">Molecular scaffold for [Fe-S] cluster assembly of mitochondrial iron-sulfur proteins.</text>
</comment>
<evidence type="ECO:0000256" key="7">
    <source>
        <dbReference type="ARBA" id="ARBA00023004"/>
    </source>
</evidence>
<dbReference type="OrthoDB" id="6664200at2759"/>
<dbReference type="SUPFAM" id="SSF55347">
    <property type="entry name" value="Glyceraldehyde-3-phosphate dehydrogenase-like, C-terminal domain"/>
    <property type="match status" value="1"/>
</dbReference>
<dbReference type="InterPro" id="IPR020829">
    <property type="entry name" value="GlycerAld_3-P_DH_cat"/>
</dbReference>
<dbReference type="InterPro" id="IPR001075">
    <property type="entry name" value="NIF_FeS_clus_asmbl_NifU_C"/>
</dbReference>
<dbReference type="AlphaFoldDB" id="A0A9N9S8T7"/>
<dbReference type="SMART" id="SM00932">
    <property type="entry name" value="Nfu_N"/>
    <property type="match status" value="1"/>
</dbReference>
<dbReference type="PRINTS" id="PR00078">
    <property type="entry name" value="G3PDHDRGNASE"/>
</dbReference>
<dbReference type="GO" id="GO:0005506">
    <property type="term" value="F:iron ion binding"/>
    <property type="evidence" value="ECO:0007669"/>
    <property type="project" value="InterPro"/>
</dbReference>
<comment type="subunit">
    <text evidence="4">Homotetramer.</text>
</comment>
<comment type="similarity">
    <text evidence="2">Belongs to the NifU family.</text>
</comment>
<dbReference type="InterPro" id="IPR020831">
    <property type="entry name" value="GlycerAld/Erythrose_P_DH"/>
</dbReference>
<reference evidence="14" key="1">
    <citation type="submission" date="2022-01" db="EMBL/GenBank/DDBJ databases">
        <authorList>
            <person name="King R."/>
        </authorList>
    </citation>
    <scope>NUCLEOTIDE SEQUENCE</scope>
</reference>
<dbReference type="InterPro" id="IPR020828">
    <property type="entry name" value="GlycerAld_3-P_DH_NAD(P)-bd"/>
</dbReference>
<comment type="catalytic activity">
    <reaction evidence="10">
        <text>D-glyceraldehyde 3-phosphate + phosphate + NAD(+) = (2R)-3-phospho-glyceroyl phosphate + NADH + H(+)</text>
        <dbReference type="Rhea" id="RHEA:10300"/>
        <dbReference type="ChEBI" id="CHEBI:15378"/>
        <dbReference type="ChEBI" id="CHEBI:43474"/>
        <dbReference type="ChEBI" id="CHEBI:57540"/>
        <dbReference type="ChEBI" id="CHEBI:57604"/>
        <dbReference type="ChEBI" id="CHEBI:57945"/>
        <dbReference type="ChEBI" id="CHEBI:59776"/>
        <dbReference type="EC" id="1.2.1.12"/>
    </reaction>
</comment>
<dbReference type="FunFam" id="3.30.300.130:FF:000001">
    <property type="entry name" value="NFU1 iron-sulfur cluster scaffold"/>
    <property type="match status" value="1"/>
</dbReference>
<proteinExistence type="inferred from homology"/>
<evidence type="ECO:0000313" key="15">
    <source>
        <dbReference type="Proteomes" id="UP001153737"/>
    </source>
</evidence>
<dbReference type="InterPro" id="IPR014824">
    <property type="entry name" value="Nfu/NifU_N"/>
</dbReference>
<dbReference type="PANTHER" id="PTHR10836">
    <property type="entry name" value="GLYCERALDEHYDE 3-PHOSPHATE DEHYDROGENASE"/>
    <property type="match status" value="1"/>
</dbReference>
<keyword evidence="6" id="KW-0560">Oxidoreductase</keyword>
<dbReference type="PANTHER" id="PTHR10836:SF76">
    <property type="entry name" value="GLYCERALDEHYDE-3-PHOSPHATE DEHYDROGENASE-RELATED"/>
    <property type="match status" value="1"/>
</dbReference>
<name>A0A9N9S8T7_PHACE</name>
<keyword evidence="8" id="KW-0479">Metal-binding</keyword>
<evidence type="ECO:0000256" key="9">
    <source>
        <dbReference type="ARBA" id="ARBA00023027"/>
    </source>
</evidence>
<feature type="domain" description="Glyceraldehyde 3-phosphate dehydrogenase NAD(P) binding" evidence="12">
    <location>
        <begin position="2"/>
        <end position="156"/>
    </location>
</feature>
<keyword evidence="7" id="KW-0408">Iron</keyword>
<feature type="domain" description="Scaffold protein Nfu/NifU N-terminal" evidence="13">
    <location>
        <begin position="309"/>
        <end position="379"/>
    </location>
</feature>
<evidence type="ECO:0000256" key="5">
    <source>
        <dbReference type="ARBA" id="ARBA00018782"/>
    </source>
</evidence>
<dbReference type="GO" id="GO:0006096">
    <property type="term" value="P:glycolytic process"/>
    <property type="evidence" value="ECO:0007669"/>
    <property type="project" value="TreeGrafter"/>
</dbReference>
<dbReference type="Gene3D" id="3.30.300.130">
    <property type="entry name" value="Fe-S cluster assembly (FSCA)"/>
    <property type="match status" value="1"/>
</dbReference>
<dbReference type="GO" id="GO:0016226">
    <property type="term" value="P:iron-sulfur cluster assembly"/>
    <property type="evidence" value="ECO:0007669"/>
    <property type="project" value="InterPro"/>
</dbReference>
<dbReference type="GO" id="GO:0051536">
    <property type="term" value="F:iron-sulfur cluster binding"/>
    <property type="evidence" value="ECO:0007669"/>
    <property type="project" value="UniProtKB-KW"/>
</dbReference>
<sequence>MAKIGINGFGRLGRQLLKIAIEKCKKKCATDVSRVLMVNDPNVKPDCFGYLLKNDSLYGKSHMEIVEMGSCLMIDSQRVEITSESKIEKIPWQNCKVDYVIDTTGQNQNCNKASAFLTEGIKKVIVTGCSNVPIFIVGINHACFDVNMKTVSAASPSLNAVMPVLRVLHENFQIQQAMVTEIQPLTNSDKILDDAYGTTSCRSSRSSLTSFSPTQSSSGQEFVNRVMPELEGKTASAAIKIPIPCIGAIDVTAKFGKEAPYEVIKDKFKEASQGYLKNILKYSEENLVSTDIIGDPHSCVFDAKAGVALSKCMVKVFAWYDSQSTYCSPLGKMLFRVEGVKSIFLGPDFITVTKTDDDVEWKLLKPEVFAIIMDFFASGLPVLNDATPNKDTEVYEDDDETVQMIKELLDTRIRPTVQEDGGDIIFVGFEDGIVKLKMQGACSSCPSSIVTLKNGVQNMMQFYIPEVLGVEQVIDEGEKLSESHFEKVEKQILTRESEESKK</sequence>
<dbReference type="EMBL" id="OU896707">
    <property type="protein sequence ID" value="CAG9813390.1"/>
    <property type="molecule type" value="Genomic_DNA"/>
</dbReference>
<dbReference type="Pfam" id="PF02800">
    <property type="entry name" value="Gp_dh_C"/>
    <property type="match status" value="1"/>
</dbReference>
<dbReference type="InterPro" id="IPR036498">
    <property type="entry name" value="Nfu/NifU_N_sf"/>
</dbReference>
<dbReference type="GO" id="GO:0051287">
    <property type="term" value="F:NAD binding"/>
    <property type="evidence" value="ECO:0007669"/>
    <property type="project" value="InterPro"/>
</dbReference>
<organism evidence="14 15">
    <name type="scientific">Phaedon cochleariae</name>
    <name type="common">Mustard beetle</name>
    <dbReference type="NCBI Taxonomy" id="80249"/>
    <lineage>
        <taxon>Eukaryota</taxon>
        <taxon>Metazoa</taxon>
        <taxon>Ecdysozoa</taxon>
        <taxon>Arthropoda</taxon>
        <taxon>Hexapoda</taxon>
        <taxon>Insecta</taxon>
        <taxon>Pterygota</taxon>
        <taxon>Neoptera</taxon>
        <taxon>Endopterygota</taxon>
        <taxon>Coleoptera</taxon>
        <taxon>Polyphaga</taxon>
        <taxon>Cucujiformia</taxon>
        <taxon>Chrysomeloidea</taxon>
        <taxon>Chrysomelidae</taxon>
        <taxon>Chrysomelinae</taxon>
        <taxon>Chrysomelini</taxon>
        <taxon>Phaedon</taxon>
    </lineage>
</organism>
<dbReference type="GO" id="GO:0005829">
    <property type="term" value="C:cytosol"/>
    <property type="evidence" value="ECO:0007669"/>
    <property type="project" value="TreeGrafter"/>
</dbReference>
<dbReference type="Gene3D" id="3.30.360.10">
    <property type="entry name" value="Dihydrodipicolinate Reductase, domain 2"/>
    <property type="match status" value="1"/>
</dbReference>
<keyword evidence="9" id="KW-0520">NAD</keyword>
<reference evidence="14" key="2">
    <citation type="submission" date="2022-10" db="EMBL/GenBank/DDBJ databases">
        <authorList>
            <consortium name="ENA_rothamsted_submissions"/>
            <consortium name="culmorum"/>
            <person name="King R."/>
        </authorList>
    </citation>
    <scope>NUCLEOTIDE SEQUENCE</scope>
</reference>
<accession>A0A9N9S8T7</accession>
<protein>
    <recommendedName>
        <fullName evidence="5">NFU1 iron-sulfur cluster scaffold homolog, mitochondrial</fullName>
    </recommendedName>
</protein>
<dbReference type="SMART" id="SM00846">
    <property type="entry name" value="Gp_dh_N"/>
    <property type="match status" value="1"/>
</dbReference>
<evidence type="ECO:0000256" key="10">
    <source>
        <dbReference type="ARBA" id="ARBA00047698"/>
    </source>
</evidence>
<dbReference type="SUPFAM" id="SSF110836">
    <property type="entry name" value="Hypothetical protein SAV1430"/>
    <property type="match status" value="1"/>
</dbReference>
<evidence type="ECO:0000259" key="12">
    <source>
        <dbReference type="SMART" id="SM00846"/>
    </source>
</evidence>
<dbReference type="Gene3D" id="3.40.50.720">
    <property type="entry name" value="NAD(P)-binding Rossmann-like Domain"/>
    <property type="match status" value="1"/>
</dbReference>
<keyword evidence="8" id="KW-0411">Iron-sulfur</keyword>
<dbReference type="Proteomes" id="UP001153737">
    <property type="component" value="Chromosome 1"/>
</dbReference>
<dbReference type="Pfam" id="PF01106">
    <property type="entry name" value="NifU"/>
    <property type="match status" value="1"/>
</dbReference>
<evidence type="ECO:0000256" key="8">
    <source>
        <dbReference type="ARBA" id="ARBA00023014"/>
    </source>
</evidence>
<dbReference type="InterPro" id="IPR036291">
    <property type="entry name" value="NAD(P)-bd_dom_sf"/>
</dbReference>
<dbReference type="SUPFAM" id="SSF51735">
    <property type="entry name" value="NAD(P)-binding Rossmann-fold domains"/>
    <property type="match status" value="1"/>
</dbReference>
<evidence type="ECO:0000259" key="13">
    <source>
        <dbReference type="SMART" id="SM00932"/>
    </source>
</evidence>